<evidence type="ECO:0000259" key="2">
    <source>
        <dbReference type="Pfam" id="PF20148"/>
    </source>
</evidence>
<gene>
    <name evidence="4" type="ORF">I6I88_17680</name>
</gene>
<evidence type="ECO:0000259" key="3">
    <source>
        <dbReference type="Pfam" id="PF25023"/>
    </source>
</evidence>
<dbReference type="InterPro" id="IPR022385">
    <property type="entry name" value="Rhs_assc_core"/>
</dbReference>
<sequence length="1548" mass="175603">MIEENFKNDASDVNVVDQEKYPNRYKETLNSAFEKHKNTFIDIWKNGYDIVNNPIAKPTQKANAMVVHVAESTLNTFSTVTGLMGHVSEALMLPLLQILNIAKGIGCLPVAKQLDPVINLIDIHMVMVPPSPAPVPIPHPFMGFSFRPKDFLALAAMTVSVAAIEAFEQTIQQKVDDESLSDVNAEVITSTGHLVNNIARMFIGNLGASVKVGIALPRTIAGTSIRCLEHTPIGGGFHPVAANTITKNTGHSWLGSMFVVADGSPLVGAFAHLQNVCSDVGMTSIHDSGSPPDPEKGVKAKLYVPTGMIIPIPLTRFVLTNPVPSAINPLTVPKMLFRAGFNKLKAKRAKQVAKNEGKGKPCSSISTVLNRVNKKLFDHEYTQGVYNKVDKALKTYVGHPVDVVGGDLFTDSTDFAFTGVIPLSFKRVWYSDSEYEGPLGYGWHHSYDMALFVDQEYRRAQVRLGDGRLINFDRIPTQEFPTPRYHRSEKFWLCYHVDGYYYLKDQKEEWYCFDTPSIDKKQGAHLLSTISNREGFALRFTYDSNGIMTEIKDSVGRVYMIESDQQGRMMNVWTAAPEEGMLKVCLAAYRYNQAGDLIVHYDEIQQPLQMHYEQHLLVKETWRNGHHWFFKYDGKHTGAKCIETWGDGGIQHFKLAYYQGETHVVDGEGHTTIYKHRHQLVYETVDAKGALWKKYYNKYGELERSTDPLGNVQTLIRDDFGNIKQVIEPDGQFTQLKYLDEDYPYLPTEVMDSRGGKWCYKYNQAGRIRTIYSPLGAKTEFSYQADGLISGVSNGFGACTQLKYDTQYNIAEISNTVGRRTQYQYDLWNRCIQTTNTRGAQQFRILDYLGRALAILDFDGNAIHLKYDALDNVIQYEDQHRSIQFRFKGMHKLISRREDGKVTRFAYDSNERLRTITNEEGQHYTFDLDAVGNVIAECGFDGVEKKYKRNEAGWITTIQRPNHRWTQYTYDEMGQVIHVDYSDDTRETYTYATGLLQQAVNSAGTLDFQYDVEGRLIEECFNGQKVRSTYDAYGRRSGLQSSLGAHVEHQFDAWSNVVESQYNDWKVMHEYDPFGRECLRTYEGGMQQTWEYDSLGRLLTQGVNKQGPLSRGVPQFYRDYIWDVGGVLCQITDQGQKHTRYQRDKRGFLQQIIYQGKEVEERGVDATGNLYQQLNCKDRIYSKNRLQETKTNKYSYDKEGFLTEKIEKSTGKKWTYLWNGAGMLKQVIRPDGYAVHFQYDALGRRVSKRYKTGTIHYVWQGDVVLHEYKTFDGQETTADDIITWVFEENSFVPIAKFQGQKRYSLVSDHLGTPIRAYTASGDKVWERELDSCGNARMTIGDEGFCTYLYQGQTQDKETGLAYNRFRYYDPEIGNYIAQDPIGLAGNNPTLYGYVYDSVSEVDPLGLVIPLGFKSYGQLRQFAVEIQSAVAKAGHGKGSPIILQGSSVSGIGYKSKLPFDVDRISDFDVAIVNPFLLKKAEAVGLSKIGSGKSFPLDVDNSFRARSLGLGKLQDKISLRMGRDVNFRIFESIEVAIDSSMTKSYTIKSY</sequence>
<organism evidence="4 5">
    <name type="scientific">Myroides odoratus</name>
    <name type="common">Flavobacterium odoratum</name>
    <dbReference type="NCBI Taxonomy" id="256"/>
    <lineage>
        <taxon>Bacteria</taxon>
        <taxon>Pseudomonadati</taxon>
        <taxon>Bacteroidota</taxon>
        <taxon>Flavobacteriia</taxon>
        <taxon>Flavobacteriales</taxon>
        <taxon>Flavobacteriaceae</taxon>
        <taxon>Myroides</taxon>
    </lineage>
</organism>
<dbReference type="PRINTS" id="PR00394">
    <property type="entry name" value="RHSPROTEIN"/>
</dbReference>
<dbReference type="NCBIfam" id="TIGR03696">
    <property type="entry name" value="Rhs_assc_core"/>
    <property type="match status" value="1"/>
</dbReference>
<dbReference type="OrthoDB" id="9765204at2"/>
<dbReference type="InterPro" id="IPR045351">
    <property type="entry name" value="DUF6531"/>
</dbReference>
<dbReference type="Pfam" id="PF25023">
    <property type="entry name" value="TEN_YD-shell"/>
    <property type="match status" value="1"/>
</dbReference>
<dbReference type="Proteomes" id="UP000596202">
    <property type="component" value="Chromosome"/>
</dbReference>
<dbReference type="PANTHER" id="PTHR32305">
    <property type="match status" value="1"/>
</dbReference>
<dbReference type="EMBL" id="CP068108">
    <property type="protein sequence ID" value="QQT99968.1"/>
    <property type="molecule type" value="Genomic_DNA"/>
</dbReference>
<feature type="domain" description="DUF6531" evidence="2">
    <location>
        <begin position="398"/>
        <end position="472"/>
    </location>
</feature>
<dbReference type="PANTHER" id="PTHR32305:SF15">
    <property type="entry name" value="PROTEIN RHSA-RELATED"/>
    <property type="match status" value="1"/>
</dbReference>
<evidence type="ECO:0000313" key="4">
    <source>
        <dbReference type="EMBL" id="QQT99968.1"/>
    </source>
</evidence>
<proteinExistence type="predicted"/>
<feature type="domain" description="Teneurin-like YD-shell" evidence="3">
    <location>
        <begin position="1130"/>
        <end position="1379"/>
    </location>
</feature>
<dbReference type="RefSeq" id="WP_002988745.1">
    <property type="nucleotide sequence ID" value="NZ_CP068108.1"/>
</dbReference>
<dbReference type="Pfam" id="PF20148">
    <property type="entry name" value="DUF6531"/>
    <property type="match status" value="1"/>
</dbReference>
<dbReference type="GeneID" id="93529518"/>
<dbReference type="InterPro" id="IPR050708">
    <property type="entry name" value="T6SS_VgrG/RHS"/>
</dbReference>
<dbReference type="InterPro" id="IPR056823">
    <property type="entry name" value="TEN-like_YD-shell"/>
</dbReference>
<name>A0A9Q6ZGR0_MYROD</name>
<evidence type="ECO:0000313" key="5">
    <source>
        <dbReference type="Proteomes" id="UP000596202"/>
    </source>
</evidence>
<evidence type="ECO:0000256" key="1">
    <source>
        <dbReference type="ARBA" id="ARBA00022737"/>
    </source>
</evidence>
<keyword evidence="1" id="KW-0677">Repeat</keyword>
<dbReference type="Gene3D" id="2.180.10.10">
    <property type="entry name" value="RHS repeat-associated core"/>
    <property type="match status" value="2"/>
</dbReference>
<protein>
    <submittedName>
        <fullName evidence="4">RHS repeat protein</fullName>
    </submittedName>
</protein>
<reference evidence="4 5" key="1">
    <citation type="submission" date="2021-01" db="EMBL/GenBank/DDBJ databases">
        <title>FDA dAtabase for Regulatory Grade micrObial Sequences (FDA-ARGOS): Supporting development and validation of Infectious Disease Dx tests.</title>
        <authorList>
            <person name="Sproer C."/>
            <person name="Gronow S."/>
            <person name="Severitt S."/>
            <person name="Schroder I."/>
            <person name="Tallon L."/>
            <person name="Sadzewicz L."/>
            <person name="Zhao X."/>
            <person name="Boylan J."/>
            <person name="Ott S."/>
            <person name="Bowen H."/>
            <person name="Vavikolanu K."/>
            <person name="Mehta A."/>
            <person name="Aluvathingal J."/>
            <person name="Nadendla S."/>
            <person name="Lowell S."/>
            <person name="Myers T."/>
            <person name="Yan Y."/>
            <person name="Sichtig H."/>
        </authorList>
    </citation>
    <scope>NUCLEOTIDE SEQUENCE [LARGE SCALE GENOMIC DNA]</scope>
    <source>
        <strain evidence="4 5">FDAARGOS_1131</strain>
    </source>
</reference>
<accession>A0A9Q6ZGR0</accession>